<organism evidence="9 10">
    <name type="scientific">Sulfuricella denitrificans (strain DSM 22764 / NBRC 105220 / skB26)</name>
    <dbReference type="NCBI Taxonomy" id="1163617"/>
    <lineage>
        <taxon>Bacteria</taxon>
        <taxon>Pseudomonadati</taxon>
        <taxon>Pseudomonadota</taxon>
        <taxon>Betaproteobacteria</taxon>
        <taxon>Nitrosomonadales</taxon>
        <taxon>Sulfuricellaceae</taxon>
        <taxon>Sulfuricella</taxon>
    </lineage>
</organism>
<dbReference type="AlphaFoldDB" id="S6B736"/>
<dbReference type="GO" id="GO:0005886">
    <property type="term" value="C:plasma membrane"/>
    <property type="evidence" value="ECO:0007669"/>
    <property type="project" value="UniProtKB-SubCell"/>
</dbReference>
<feature type="transmembrane region" description="Helical" evidence="8">
    <location>
        <begin position="121"/>
        <end position="143"/>
    </location>
</feature>
<evidence type="ECO:0000256" key="2">
    <source>
        <dbReference type="ARBA" id="ARBA00009142"/>
    </source>
</evidence>
<evidence type="ECO:0000256" key="8">
    <source>
        <dbReference type="RuleBase" id="RU363041"/>
    </source>
</evidence>
<sequence length="200" mass="21199">MPLVLVLDFSASIALGGKTRKHINWNELKPLLPFGATGVILGVTLLIHMPREPLLIGLGIFVLIFGVRNLLNIHGEATISRWWAIPTGLTGGTVGALFGTGGPPYIIYLSHRLKDKAELRATFSGLFTLEGGLRVIAFLATGLLLQSGMLTAILAALPVMALGLYLGHRAHLGISSPQILKLIGVLLIGSSASLIWKALA</sequence>
<keyword evidence="4 8" id="KW-1003">Cell membrane</keyword>
<dbReference type="STRING" id="1163617.SCD_n02455"/>
<dbReference type="InterPro" id="IPR002781">
    <property type="entry name" value="TM_pro_TauE-like"/>
</dbReference>
<reference evidence="9 10" key="1">
    <citation type="journal article" date="2012" name="Appl. Environ. Microbiol.">
        <title>Draft genome sequence of a psychrotolerant sulfur-oxidizing bacterium, Sulfuricella denitrificans skB26, and proteomic insights into cold adaptation.</title>
        <authorList>
            <person name="Watanabe T."/>
            <person name="Kojima H."/>
            <person name="Fukui M."/>
        </authorList>
    </citation>
    <scope>NUCLEOTIDE SEQUENCE [LARGE SCALE GENOMIC DNA]</scope>
    <source>
        <strain evidence="10">skB26</strain>
    </source>
</reference>
<dbReference type="InterPro" id="IPR052017">
    <property type="entry name" value="TSUP"/>
</dbReference>
<feature type="transmembrane region" description="Helical" evidence="8">
    <location>
        <begin position="54"/>
        <end position="71"/>
    </location>
</feature>
<dbReference type="Pfam" id="PF01925">
    <property type="entry name" value="TauE"/>
    <property type="match status" value="1"/>
</dbReference>
<keyword evidence="7 8" id="KW-0472">Membrane</keyword>
<evidence type="ECO:0000256" key="5">
    <source>
        <dbReference type="ARBA" id="ARBA00022692"/>
    </source>
</evidence>
<evidence type="ECO:0000256" key="7">
    <source>
        <dbReference type="ARBA" id="ARBA00023136"/>
    </source>
</evidence>
<comment type="subcellular location">
    <subcellularLocation>
        <location evidence="1 8">Cell membrane</location>
        <topology evidence="1 8">Multi-pass membrane protein</topology>
    </subcellularLocation>
</comment>
<dbReference type="eggNOG" id="COG0730">
    <property type="taxonomic scope" value="Bacteria"/>
</dbReference>
<evidence type="ECO:0000313" key="9">
    <source>
        <dbReference type="EMBL" id="BAN36262.1"/>
    </source>
</evidence>
<protein>
    <recommendedName>
        <fullName evidence="8">Probable membrane transporter protein</fullName>
    </recommendedName>
</protein>
<comment type="similarity">
    <text evidence="2 8">Belongs to the 4-toluene sulfonate uptake permease (TSUP) (TC 2.A.102) family.</text>
</comment>
<evidence type="ECO:0000256" key="1">
    <source>
        <dbReference type="ARBA" id="ARBA00004651"/>
    </source>
</evidence>
<evidence type="ECO:0000256" key="4">
    <source>
        <dbReference type="ARBA" id="ARBA00022475"/>
    </source>
</evidence>
<gene>
    <name evidence="9" type="ORF">SCD_n02455</name>
</gene>
<evidence type="ECO:0000256" key="3">
    <source>
        <dbReference type="ARBA" id="ARBA00022448"/>
    </source>
</evidence>
<feature type="transmembrane region" description="Helical" evidence="8">
    <location>
        <begin position="83"/>
        <end position="109"/>
    </location>
</feature>
<feature type="transmembrane region" description="Helical" evidence="8">
    <location>
        <begin position="32"/>
        <end position="47"/>
    </location>
</feature>
<dbReference type="EMBL" id="AP013066">
    <property type="protein sequence ID" value="BAN36262.1"/>
    <property type="molecule type" value="Genomic_DNA"/>
</dbReference>
<feature type="transmembrane region" description="Helical" evidence="8">
    <location>
        <begin position="179"/>
        <end position="199"/>
    </location>
</feature>
<evidence type="ECO:0000313" key="10">
    <source>
        <dbReference type="Proteomes" id="UP000015559"/>
    </source>
</evidence>
<keyword evidence="3" id="KW-0813">Transport</keyword>
<dbReference type="Proteomes" id="UP000015559">
    <property type="component" value="Chromosome"/>
</dbReference>
<keyword evidence="10" id="KW-1185">Reference proteome</keyword>
<dbReference type="PANTHER" id="PTHR30269:SF37">
    <property type="entry name" value="MEMBRANE TRANSPORTER PROTEIN"/>
    <property type="match status" value="1"/>
</dbReference>
<keyword evidence="5 8" id="KW-0812">Transmembrane</keyword>
<evidence type="ECO:0000256" key="6">
    <source>
        <dbReference type="ARBA" id="ARBA00022989"/>
    </source>
</evidence>
<dbReference type="PANTHER" id="PTHR30269">
    <property type="entry name" value="TRANSMEMBRANE PROTEIN YFCA"/>
    <property type="match status" value="1"/>
</dbReference>
<name>S6B736_SULDS</name>
<keyword evidence="6 8" id="KW-1133">Transmembrane helix</keyword>
<accession>S6B736</accession>
<dbReference type="KEGG" id="sdr:SCD_n02455"/>
<dbReference type="HOGENOM" id="CLU_054750_5_0_4"/>
<proteinExistence type="inferred from homology"/>
<feature type="transmembrane region" description="Helical" evidence="8">
    <location>
        <begin position="149"/>
        <end position="167"/>
    </location>
</feature>